<keyword evidence="2 5" id="KW-0540">Nuclease</keyword>
<evidence type="ECO:0000256" key="4">
    <source>
        <dbReference type="ARBA" id="ARBA00022801"/>
    </source>
</evidence>
<dbReference type="HAMAP" id="MF_00265">
    <property type="entry name" value="VapC_Nob1"/>
    <property type="match status" value="1"/>
</dbReference>
<dbReference type="InterPro" id="IPR029060">
    <property type="entry name" value="PIN-like_dom_sf"/>
</dbReference>
<comment type="similarity">
    <text evidence="5">Belongs to the PINc/VapC protein family.</text>
</comment>
<dbReference type="InterPro" id="IPR002716">
    <property type="entry name" value="PIN_dom"/>
</dbReference>
<dbReference type="GeneID" id="3922624"/>
<dbReference type="EnsemblBacteria" id="ABD41857">
    <property type="protein sequence ID" value="ABD41857"/>
    <property type="gene ID" value="Mhun_2151"/>
</dbReference>
<evidence type="ECO:0000256" key="3">
    <source>
        <dbReference type="ARBA" id="ARBA00022723"/>
    </source>
</evidence>
<reference evidence="8" key="1">
    <citation type="journal article" date="2016" name="Stand. Genomic Sci.">
        <title>Complete genome sequence of Methanospirillum hungatei type strain JF1.</title>
        <authorList>
            <person name="Gunsalus R.P."/>
            <person name="Cook L.E."/>
            <person name="Crable B."/>
            <person name="Rohlin L."/>
            <person name="McDonald E."/>
            <person name="Mouttaki H."/>
            <person name="Sieber J.R."/>
            <person name="Poweleit N."/>
            <person name="Zhou H."/>
            <person name="Lapidus A.L."/>
            <person name="Daligault H.E."/>
            <person name="Land M."/>
            <person name="Gilna P."/>
            <person name="Ivanova N."/>
            <person name="Kyrpides N."/>
            <person name="Culley D.E."/>
            <person name="McInerney M.J."/>
        </authorList>
    </citation>
    <scope>NUCLEOTIDE SEQUENCE [LARGE SCALE GENOMIC DNA]</scope>
    <source>
        <strain evidence="8">ATCC 27890 / DSM 864 / NBRC 100397 / JF-1</strain>
    </source>
</reference>
<dbReference type="InterPro" id="IPR022907">
    <property type="entry name" value="VapC_family"/>
</dbReference>
<keyword evidence="4 5" id="KW-0378">Hydrolase</keyword>
<dbReference type="Gene3D" id="3.40.50.1010">
    <property type="entry name" value="5'-nuclease"/>
    <property type="match status" value="1"/>
</dbReference>
<evidence type="ECO:0000313" key="7">
    <source>
        <dbReference type="EMBL" id="ABD41857.1"/>
    </source>
</evidence>
<dbReference type="InParanoid" id="Q2FSM6"/>
<dbReference type="AlphaFoldDB" id="Q2FSM6"/>
<protein>
    <recommendedName>
        <fullName evidence="5">Ribonuclease VapC</fullName>
        <shortName evidence="5">RNase VapC</shortName>
        <ecNumber evidence="5">3.1.-.-</ecNumber>
    </recommendedName>
    <alternativeName>
        <fullName evidence="5">Putative toxin VapC</fullName>
    </alternativeName>
</protein>
<keyword evidence="5" id="KW-0800">Toxin</keyword>
<gene>
    <name evidence="5" type="primary">vapC</name>
    <name evidence="7" type="ordered locus">Mhun_2151</name>
</gene>
<dbReference type="eggNOG" id="arCOG02222">
    <property type="taxonomic scope" value="Archaea"/>
</dbReference>
<dbReference type="RefSeq" id="WP_011449115.1">
    <property type="nucleotide sequence ID" value="NC_007796.1"/>
</dbReference>
<dbReference type="STRING" id="323259.Mhun_2151"/>
<dbReference type="Pfam" id="PF01850">
    <property type="entry name" value="PIN"/>
    <property type="match status" value="1"/>
</dbReference>
<comment type="cofactor">
    <cofactor evidence="5">
        <name>Mg(2+)</name>
        <dbReference type="ChEBI" id="CHEBI:18420"/>
    </cofactor>
</comment>
<feature type="domain" description="PIN" evidence="6">
    <location>
        <begin position="9"/>
        <end position="123"/>
    </location>
</feature>
<dbReference type="EC" id="3.1.-.-" evidence="5"/>
<dbReference type="GO" id="GO:0000287">
    <property type="term" value="F:magnesium ion binding"/>
    <property type="evidence" value="ECO:0007669"/>
    <property type="project" value="UniProtKB-UniRule"/>
</dbReference>
<proteinExistence type="inferred from homology"/>
<dbReference type="KEGG" id="mhu:Mhun_2151"/>
<comment type="function">
    <text evidence="5">Toxic component of a toxin-antitoxin (TA) system. An RNase.</text>
</comment>
<evidence type="ECO:0000259" key="6">
    <source>
        <dbReference type="Pfam" id="PF01850"/>
    </source>
</evidence>
<evidence type="ECO:0000256" key="5">
    <source>
        <dbReference type="HAMAP-Rule" id="MF_00265"/>
    </source>
</evidence>
<keyword evidence="3 5" id="KW-0479">Metal-binding</keyword>
<keyword evidence="8" id="KW-1185">Reference proteome</keyword>
<feature type="binding site" evidence="5">
    <location>
        <position position="100"/>
    </location>
    <ligand>
        <name>Mg(2+)</name>
        <dbReference type="ChEBI" id="CHEBI:18420"/>
    </ligand>
</feature>
<evidence type="ECO:0000256" key="2">
    <source>
        <dbReference type="ARBA" id="ARBA00022722"/>
    </source>
</evidence>
<evidence type="ECO:0000313" key="8">
    <source>
        <dbReference type="Proteomes" id="UP000001941"/>
    </source>
</evidence>
<dbReference type="SUPFAM" id="SSF88723">
    <property type="entry name" value="PIN domain-like"/>
    <property type="match status" value="1"/>
</dbReference>
<feature type="binding site" evidence="5">
    <location>
        <position position="12"/>
    </location>
    <ligand>
        <name>Mg(2+)</name>
        <dbReference type="ChEBI" id="CHEBI:18420"/>
    </ligand>
</feature>
<dbReference type="Proteomes" id="UP000001941">
    <property type="component" value="Chromosome"/>
</dbReference>
<name>Q2FSM6_METHJ</name>
<sequence>MSEEIFHPYLLDTSALFSYIEDEPGADTVELALREKTTFIPWTVLMEVYSITLQEDGIAEADRRIALIKELNVKILLNMDESTLLTAARLKAEHKISFADAIIAAFAIRKNCILMHKDPEYESLRGWVLMEVLPYKNVNNQ</sequence>
<evidence type="ECO:0000256" key="1">
    <source>
        <dbReference type="ARBA" id="ARBA00022649"/>
    </source>
</evidence>
<accession>Q2FSM6</accession>
<dbReference type="GO" id="GO:0016787">
    <property type="term" value="F:hydrolase activity"/>
    <property type="evidence" value="ECO:0007669"/>
    <property type="project" value="UniProtKB-KW"/>
</dbReference>
<organism evidence="7 8">
    <name type="scientific">Methanospirillum hungatei JF-1 (strain ATCC 27890 / DSM 864 / NBRC 100397 / JF-1)</name>
    <dbReference type="NCBI Taxonomy" id="323259"/>
    <lineage>
        <taxon>Archaea</taxon>
        <taxon>Methanobacteriati</taxon>
        <taxon>Methanobacteriota</taxon>
        <taxon>Stenosarchaea group</taxon>
        <taxon>Methanomicrobia</taxon>
        <taxon>Methanomicrobiales</taxon>
        <taxon>Methanospirillaceae</taxon>
        <taxon>Methanospirillum</taxon>
    </lineage>
</organism>
<dbReference type="HOGENOM" id="CLU_135601_1_0_2"/>
<dbReference type="GO" id="GO:0090729">
    <property type="term" value="F:toxin activity"/>
    <property type="evidence" value="ECO:0007669"/>
    <property type="project" value="UniProtKB-KW"/>
</dbReference>
<keyword evidence="1 5" id="KW-1277">Toxin-antitoxin system</keyword>
<dbReference type="GO" id="GO:0004540">
    <property type="term" value="F:RNA nuclease activity"/>
    <property type="evidence" value="ECO:0007669"/>
    <property type="project" value="InterPro"/>
</dbReference>
<dbReference type="EMBL" id="CP000254">
    <property type="protein sequence ID" value="ABD41857.1"/>
    <property type="molecule type" value="Genomic_DNA"/>
</dbReference>
<keyword evidence="5" id="KW-0460">Magnesium</keyword>